<gene>
    <name evidence="1" type="ORF">PXEA_LOCUS32555</name>
</gene>
<dbReference type="AlphaFoldDB" id="A0A3S5BTG1"/>
<evidence type="ECO:0000313" key="1">
    <source>
        <dbReference type="EMBL" id="VEL39115.1"/>
    </source>
</evidence>
<protein>
    <submittedName>
        <fullName evidence="1">Uncharacterized protein</fullName>
    </submittedName>
</protein>
<proteinExistence type="predicted"/>
<reference evidence="1" key="1">
    <citation type="submission" date="2018-11" db="EMBL/GenBank/DDBJ databases">
        <authorList>
            <consortium name="Pathogen Informatics"/>
        </authorList>
    </citation>
    <scope>NUCLEOTIDE SEQUENCE</scope>
</reference>
<sequence>MSLSHFLFQPSGCISVVLATSSVSPDYLYTLLSTRPLRLAARLVKPLVVVGFVIIFANPASFPRPDYGQGSIWPDYLFMAVGIHSRPFSRSPTGGAFKLDSLIVSPDLRPQDAG</sequence>
<comment type="caution">
    <text evidence="1">The sequence shown here is derived from an EMBL/GenBank/DDBJ whole genome shotgun (WGS) entry which is preliminary data.</text>
</comment>
<keyword evidence="2" id="KW-1185">Reference proteome</keyword>
<dbReference type="EMBL" id="CAAALY010260139">
    <property type="protein sequence ID" value="VEL39115.1"/>
    <property type="molecule type" value="Genomic_DNA"/>
</dbReference>
<organism evidence="1 2">
    <name type="scientific">Protopolystoma xenopodis</name>
    <dbReference type="NCBI Taxonomy" id="117903"/>
    <lineage>
        <taxon>Eukaryota</taxon>
        <taxon>Metazoa</taxon>
        <taxon>Spiralia</taxon>
        <taxon>Lophotrochozoa</taxon>
        <taxon>Platyhelminthes</taxon>
        <taxon>Monogenea</taxon>
        <taxon>Polyopisthocotylea</taxon>
        <taxon>Polystomatidea</taxon>
        <taxon>Polystomatidae</taxon>
        <taxon>Protopolystoma</taxon>
    </lineage>
</organism>
<accession>A0A3S5BTG1</accession>
<dbReference type="Proteomes" id="UP000784294">
    <property type="component" value="Unassembled WGS sequence"/>
</dbReference>
<name>A0A3S5BTG1_9PLAT</name>
<evidence type="ECO:0000313" key="2">
    <source>
        <dbReference type="Proteomes" id="UP000784294"/>
    </source>
</evidence>